<evidence type="ECO:0000313" key="2">
    <source>
        <dbReference type="Proteomes" id="UP000396788"/>
    </source>
</evidence>
<organism evidence="1 2">
    <name type="scientific">Pandoraea cepalis</name>
    <dbReference type="NCBI Taxonomy" id="2508294"/>
    <lineage>
        <taxon>Bacteria</taxon>
        <taxon>Pseudomonadati</taxon>
        <taxon>Pseudomonadota</taxon>
        <taxon>Betaproteobacteria</taxon>
        <taxon>Burkholderiales</taxon>
        <taxon>Burkholderiaceae</taxon>
        <taxon>Pandoraea</taxon>
    </lineage>
</organism>
<protein>
    <submittedName>
        <fullName evidence="1">Uncharacterized protein</fullName>
    </submittedName>
</protein>
<accession>A0A5E4W3M7</accession>
<evidence type="ECO:0000313" key="1">
    <source>
        <dbReference type="EMBL" id="VVE17850.1"/>
    </source>
</evidence>
<reference evidence="1 2" key="1">
    <citation type="submission" date="2019-08" db="EMBL/GenBank/DDBJ databases">
        <authorList>
            <person name="Peeters C."/>
        </authorList>
    </citation>
    <scope>NUCLEOTIDE SEQUENCE [LARGE SCALE GENOMIC DNA]</scope>
    <source>
        <strain evidence="1 2">LMG 31107</strain>
    </source>
</reference>
<proteinExistence type="predicted"/>
<gene>
    <name evidence="1" type="ORF">PCE31107_02990</name>
</gene>
<dbReference type="Proteomes" id="UP000396788">
    <property type="component" value="Unassembled WGS sequence"/>
</dbReference>
<dbReference type="EMBL" id="CABPRY010000006">
    <property type="protein sequence ID" value="VVE17850.1"/>
    <property type="molecule type" value="Genomic_DNA"/>
</dbReference>
<name>A0A5E4W3M7_9BURK</name>
<sequence length="346" mass="38375">MTSNIQTKAPEPQAATWFVGVLQERNGEYMYGHKVLLQVCGSPEDKLRDIAQSFYDEEGEPSDNGFYHNGRELFLSPASVTPIEENEAKVLQRFLVVCSDDAAIEWMSVESAEATNPEKAWHDVCNVQGWNAESQIIHLEGFLRDRNLFTEFAAYAKRSADEEDEAGASDVNAAQILLTPSVAAAVYTDAKSITVKFDAAAWFAVATDQAIIDLHGIGWTGDYAADDVARHFEDSNPDIEGLFAFCRATNGTREQQGFECLVDEREAMGWLRQHRRGLWARLLCEDNNVKLVEAQKPEVHGMWNWLGDEGNGCERSFATVDEAALNAVDVLKLEVAVHAGQPTPSE</sequence>
<dbReference type="AlphaFoldDB" id="A0A5E4W3M7"/>